<organism evidence="1 2">
    <name type="scientific">Streptomyces thermogriseus</name>
    <dbReference type="NCBI Taxonomy" id="75292"/>
    <lineage>
        <taxon>Bacteria</taxon>
        <taxon>Bacillati</taxon>
        <taxon>Actinomycetota</taxon>
        <taxon>Actinomycetes</taxon>
        <taxon>Kitasatosporales</taxon>
        <taxon>Streptomycetaceae</taxon>
        <taxon>Streptomyces</taxon>
    </lineage>
</organism>
<protein>
    <recommendedName>
        <fullName evidence="3">Homeodomain-like domain-containing protein</fullName>
    </recommendedName>
</protein>
<proteinExistence type="predicted"/>
<gene>
    <name evidence="1" type="ORF">GCM10009564_22170</name>
</gene>
<name>A0ABP4DJ99_9ACTN</name>
<reference evidence="2" key="1">
    <citation type="journal article" date="2019" name="Int. J. Syst. Evol. Microbiol.">
        <title>The Global Catalogue of Microorganisms (GCM) 10K type strain sequencing project: providing services to taxonomists for standard genome sequencing and annotation.</title>
        <authorList>
            <consortium name="The Broad Institute Genomics Platform"/>
            <consortium name="The Broad Institute Genome Sequencing Center for Infectious Disease"/>
            <person name="Wu L."/>
            <person name="Ma J."/>
        </authorList>
    </citation>
    <scope>NUCLEOTIDE SEQUENCE [LARGE SCALE GENOMIC DNA]</scope>
    <source>
        <strain evidence="2">JCM 11269</strain>
    </source>
</reference>
<comment type="caution">
    <text evidence="1">The sequence shown here is derived from an EMBL/GenBank/DDBJ whole genome shotgun (WGS) entry which is preliminary data.</text>
</comment>
<sequence>MAHAQGKYADFEGLRERAIALRRQGYSLRQIRDELKVRNNDILSQLVKGEPPPAWTKRPNAKDDMRAKARELRLQGWTYDQIEAELGCSRSSVSLWVRDLPKPQPRYTPEEQRALMREGLARKRAADRREREDIKLAACREIGELSDRDLFVAGVALYWAEGAKSKPYDRRERVVFVNSDPGVIRVYLAWLDLLDVDRSRLSFRVLIHESADVDAAHRFWADVAGIDTSVFMKPTLKKHTPKTVRKNTGDGYHGCLVVGVARSAELYNRIEGWWNGIVAQSQVRLR</sequence>
<dbReference type="Proteomes" id="UP001501072">
    <property type="component" value="Unassembled WGS sequence"/>
</dbReference>
<dbReference type="SUPFAM" id="SSF46689">
    <property type="entry name" value="Homeodomain-like"/>
    <property type="match status" value="1"/>
</dbReference>
<dbReference type="RefSeq" id="WP_067396497.1">
    <property type="nucleotide sequence ID" value="NZ_BAAAHU010000018.1"/>
</dbReference>
<dbReference type="Pfam" id="PF13384">
    <property type="entry name" value="HTH_23"/>
    <property type="match status" value="1"/>
</dbReference>
<evidence type="ECO:0000313" key="2">
    <source>
        <dbReference type="Proteomes" id="UP001501072"/>
    </source>
</evidence>
<keyword evidence="2" id="KW-1185">Reference proteome</keyword>
<accession>A0ABP4DJ99</accession>
<dbReference type="EMBL" id="BAAAHU010000018">
    <property type="protein sequence ID" value="GAA1008765.1"/>
    <property type="molecule type" value="Genomic_DNA"/>
</dbReference>
<evidence type="ECO:0008006" key="3">
    <source>
        <dbReference type="Google" id="ProtNLM"/>
    </source>
</evidence>
<evidence type="ECO:0000313" key="1">
    <source>
        <dbReference type="EMBL" id="GAA1008765.1"/>
    </source>
</evidence>
<dbReference type="InterPro" id="IPR009057">
    <property type="entry name" value="Homeodomain-like_sf"/>
</dbReference>